<reference evidence="7 8" key="1">
    <citation type="submission" date="2013-02" db="EMBL/GenBank/DDBJ databases">
        <title>Draft genome sequence of Amycolatopsis vancoresmycina strain DSM 44592T.</title>
        <authorList>
            <person name="Kumar S."/>
            <person name="Kaur N."/>
            <person name="Kaur C."/>
            <person name="Raghava G.P.S."/>
            <person name="Mayilraj S."/>
        </authorList>
    </citation>
    <scope>NUCLEOTIDE SEQUENCE [LARGE SCALE GENOMIC DNA]</scope>
    <source>
        <strain evidence="7 8">DSM 44592</strain>
    </source>
</reference>
<protein>
    <submittedName>
        <fullName evidence="7">Uncharacterized protein</fullName>
    </submittedName>
</protein>
<evidence type="ECO:0000256" key="1">
    <source>
        <dbReference type="ARBA" id="ARBA00010641"/>
    </source>
</evidence>
<dbReference type="Pfam" id="PF08281">
    <property type="entry name" value="Sigma70_r4_2"/>
    <property type="match status" value="1"/>
</dbReference>
<dbReference type="Pfam" id="PF04542">
    <property type="entry name" value="Sigma70_r2"/>
    <property type="match status" value="1"/>
</dbReference>
<dbReference type="OrthoDB" id="3382631at2"/>
<dbReference type="RefSeq" id="WP_003102792.1">
    <property type="nucleotide sequence ID" value="NZ_AOUO01000444.1"/>
</dbReference>
<evidence type="ECO:0000256" key="3">
    <source>
        <dbReference type="ARBA" id="ARBA00023082"/>
    </source>
</evidence>
<evidence type="ECO:0000259" key="6">
    <source>
        <dbReference type="Pfam" id="PF08281"/>
    </source>
</evidence>
<dbReference type="InterPro" id="IPR039425">
    <property type="entry name" value="RNA_pol_sigma-70-like"/>
</dbReference>
<evidence type="ECO:0000256" key="2">
    <source>
        <dbReference type="ARBA" id="ARBA00023015"/>
    </source>
</evidence>
<keyword evidence="4" id="KW-0804">Transcription</keyword>
<dbReference type="SUPFAM" id="SSF88946">
    <property type="entry name" value="Sigma2 domain of RNA polymerase sigma factors"/>
    <property type="match status" value="1"/>
</dbReference>
<feature type="domain" description="RNA polymerase sigma-70 region 2" evidence="5">
    <location>
        <begin position="15"/>
        <end position="78"/>
    </location>
</feature>
<comment type="similarity">
    <text evidence="1">Belongs to the sigma-70 factor family. ECF subfamily.</text>
</comment>
<dbReference type="GO" id="GO:0016987">
    <property type="term" value="F:sigma factor activity"/>
    <property type="evidence" value="ECO:0007669"/>
    <property type="project" value="UniProtKB-KW"/>
</dbReference>
<dbReference type="GO" id="GO:0006352">
    <property type="term" value="P:DNA-templated transcription initiation"/>
    <property type="evidence" value="ECO:0007669"/>
    <property type="project" value="InterPro"/>
</dbReference>
<dbReference type="GO" id="GO:0003677">
    <property type="term" value="F:DNA binding"/>
    <property type="evidence" value="ECO:0007669"/>
    <property type="project" value="InterPro"/>
</dbReference>
<feature type="domain" description="RNA polymerase sigma factor 70 region 4 type 2" evidence="6">
    <location>
        <begin position="108"/>
        <end position="156"/>
    </location>
</feature>
<evidence type="ECO:0000256" key="4">
    <source>
        <dbReference type="ARBA" id="ARBA00023163"/>
    </source>
</evidence>
<dbReference type="Gene3D" id="1.10.10.10">
    <property type="entry name" value="Winged helix-like DNA-binding domain superfamily/Winged helix DNA-binding domain"/>
    <property type="match status" value="1"/>
</dbReference>
<gene>
    <name evidence="7" type="ORF">H480_28536</name>
</gene>
<proteinExistence type="inferred from homology"/>
<keyword evidence="2" id="KW-0805">Transcription regulation</keyword>
<dbReference type="EMBL" id="AOUO01000444">
    <property type="protein sequence ID" value="EOD65076.1"/>
    <property type="molecule type" value="Genomic_DNA"/>
</dbReference>
<sequence>MTGKQSSARASYEDFYRSHAPRVIAHLLYLGFPKHIADDATQSAMVDVHRNWHKIGKPHLWARKAAEHHAGRLLRKTRNEVPWPDAYDQPAAEAPEIAFVVERHSTLVSRVNELPEPLKIVFALLLDDLETKEIAEYTGASVRVVQKRLKQARELLQSKFVDDGRWEGNR</sequence>
<dbReference type="AlphaFoldDB" id="R1HXM5"/>
<dbReference type="InterPro" id="IPR007627">
    <property type="entry name" value="RNA_pol_sigma70_r2"/>
</dbReference>
<dbReference type="Gene3D" id="1.10.1740.10">
    <property type="match status" value="1"/>
</dbReference>
<evidence type="ECO:0000259" key="5">
    <source>
        <dbReference type="Pfam" id="PF04542"/>
    </source>
</evidence>
<evidence type="ECO:0000313" key="8">
    <source>
        <dbReference type="Proteomes" id="UP000014139"/>
    </source>
</evidence>
<evidence type="ECO:0000313" key="7">
    <source>
        <dbReference type="EMBL" id="EOD65076.1"/>
    </source>
</evidence>
<dbReference type="PANTHER" id="PTHR43133:SF46">
    <property type="entry name" value="RNA POLYMERASE SIGMA-70 FACTOR ECF SUBFAMILY"/>
    <property type="match status" value="1"/>
</dbReference>
<organism evidence="7 8">
    <name type="scientific">Amycolatopsis vancoresmycina DSM 44592</name>
    <dbReference type="NCBI Taxonomy" id="1292037"/>
    <lineage>
        <taxon>Bacteria</taxon>
        <taxon>Bacillati</taxon>
        <taxon>Actinomycetota</taxon>
        <taxon>Actinomycetes</taxon>
        <taxon>Pseudonocardiales</taxon>
        <taxon>Pseudonocardiaceae</taxon>
        <taxon>Amycolatopsis</taxon>
    </lineage>
</organism>
<dbReference type="Proteomes" id="UP000014139">
    <property type="component" value="Unassembled WGS sequence"/>
</dbReference>
<keyword evidence="8" id="KW-1185">Reference proteome</keyword>
<comment type="caution">
    <text evidence="7">The sequence shown here is derived from an EMBL/GenBank/DDBJ whole genome shotgun (WGS) entry which is preliminary data.</text>
</comment>
<accession>R1HXM5</accession>
<dbReference type="PATRIC" id="fig|1292037.4.peg.5383"/>
<dbReference type="InterPro" id="IPR036388">
    <property type="entry name" value="WH-like_DNA-bd_sf"/>
</dbReference>
<dbReference type="InterPro" id="IPR013324">
    <property type="entry name" value="RNA_pol_sigma_r3/r4-like"/>
</dbReference>
<dbReference type="InterPro" id="IPR013325">
    <property type="entry name" value="RNA_pol_sigma_r2"/>
</dbReference>
<dbReference type="PANTHER" id="PTHR43133">
    <property type="entry name" value="RNA POLYMERASE ECF-TYPE SIGMA FACTO"/>
    <property type="match status" value="1"/>
</dbReference>
<dbReference type="InterPro" id="IPR013249">
    <property type="entry name" value="RNA_pol_sigma70_r4_t2"/>
</dbReference>
<dbReference type="SUPFAM" id="SSF88659">
    <property type="entry name" value="Sigma3 and sigma4 domains of RNA polymerase sigma factors"/>
    <property type="match status" value="1"/>
</dbReference>
<name>R1HXM5_9PSEU</name>
<keyword evidence="3" id="KW-0731">Sigma factor</keyword>